<dbReference type="Gene3D" id="1.20.1070.10">
    <property type="entry name" value="Rhodopsin 7-helix transmembrane proteins"/>
    <property type="match status" value="1"/>
</dbReference>
<evidence type="ECO:0008006" key="9">
    <source>
        <dbReference type="Google" id="ProtNLM"/>
    </source>
</evidence>
<proteinExistence type="predicted"/>
<feature type="compositionally biased region" description="Basic and acidic residues" evidence="5">
    <location>
        <begin position="186"/>
        <end position="209"/>
    </location>
</feature>
<sequence length="250" mass="27515">MYDVTASLTHLQKKLQADDVILTEVLDARDATVEYLSAMERAPAPGGAEEKVEPADEARPRRSTPHELVTKSGRDRRRVSTHIQRMEREGVERVKMFVVIVIAYLVFWGPLFLVTLARPGGFSLLPSGRRAGLPHEVTLHIAFVHSFVNPALFLILHRGLRRAALDVLCCNYGGVGGAHHGGPPPGDDRRPSLRPRRSESACSRRDSVEEETFHSYPSLHRSYLPDSAGAGSSRGCHDQLSVHSGAGFNI</sequence>
<feature type="compositionally biased region" description="Basic and acidic residues" evidence="5">
    <location>
        <begin position="48"/>
        <end position="73"/>
    </location>
</feature>
<accession>A0A6A4X2Y7</accession>
<dbReference type="CDD" id="cd00637">
    <property type="entry name" value="7tm_classA_rhodopsin-like"/>
    <property type="match status" value="1"/>
</dbReference>
<dbReference type="OrthoDB" id="10037292at2759"/>
<organism evidence="7 8">
    <name type="scientific">Amphibalanus amphitrite</name>
    <name type="common">Striped barnacle</name>
    <name type="synonym">Balanus amphitrite</name>
    <dbReference type="NCBI Taxonomy" id="1232801"/>
    <lineage>
        <taxon>Eukaryota</taxon>
        <taxon>Metazoa</taxon>
        <taxon>Ecdysozoa</taxon>
        <taxon>Arthropoda</taxon>
        <taxon>Crustacea</taxon>
        <taxon>Multicrustacea</taxon>
        <taxon>Cirripedia</taxon>
        <taxon>Thoracica</taxon>
        <taxon>Thoracicalcarea</taxon>
        <taxon>Balanomorpha</taxon>
        <taxon>Balanoidea</taxon>
        <taxon>Balanidae</taxon>
        <taxon>Amphibalaninae</taxon>
        <taxon>Amphibalanus</taxon>
    </lineage>
</organism>
<evidence type="ECO:0000256" key="4">
    <source>
        <dbReference type="ARBA" id="ARBA00023136"/>
    </source>
</evidence>
<feature type="transmembrane region" description="Helical" evidence="6">
    <location>
        <begin position="94"/>
        <end position="117"/>
    </location>
</feature>
<dbReference type="PRINTS" id="PR00237">
    <property type="entry name" value="GPCRRHODOPSN"/>
</dbReference>
<comment type="caution">
    <text evidence="7">The sequence shown here is derived from an EMBL/GenBank/DDBJ whole genome shotgun (WGS) entry which is preliminary data.</text>
</comment>
<keyword evidence="3 6" id="KW-1133">Transmembrane helix</keyword>
<evidence type="ECO:0000256" key="3">
    <source>
        <dbReference type="ARBA" id="ARBA00022989"/>
    </source>
</evidence>
<keyword evidence="2 6" id="KW-0812">Transmembrane</keyword>
<dbReference type="SUPFAM" id="SSF81321">
    <property type="entry name" value="Family A G protein-coupled receptor-like"/>
    <property type="match status" value="1"/>
</dbReference>
<name>A0A6A4X2Y7_AMPAM</name>
<feature type="region of interest" description="Disordered" evidence="5">
    <location>
        <begin position="179"/>
        <end position="209"/>
    </location>
</feature>
<reference evidence="7 8" key="1">
    <citation type="submission" date="2019-07" db="EMBL/GenBank/DDBJ databases">
        <title>Draft genome assembly of a fouling barnacle, Amphibalanus amphitrite (Darwin, 1854): The first reference genome for Thecostraca.</title>
        <authorList>
            <person name="Kim W."/>
        </authorList>
    </citation>
    <scope>NUCLEOTIDE SEQUENCE [LARGE SCALE GENOMIC DNA]</scope>
    <source>
        <strain evidence="7">SNU_AA5</strain>
        <tissue evidence="7">Soma without cirri and trophi</tissue>
    </source>
</reference>
<feature type="transmembrane region" description="Helical" evidence="6">
    <location>
        <begin position="137"/>
        <end position="156"/>
    </location>
</feature>
<evidence type="ECO:0000256" key="1">
    <source>
        <dbReference type="ARBA" id="ARBA00004370"/>
    </source>
</evidence>
<dbReference type="GO" id="GO:0016020">
    <property type="term" value="C:membrane"/>
    <property type="evidence" value="ECO:0007669"/>
    <property type="project" value="UniProtKB-SubCell"/>
</dbReference>
<dbReference type="Proteomes" id="UP000440578">
    <property type="component" value="Unassembled WGS sequence"/>
</dbReference>
<dbReference type="GO" id="GO:0004930">
    <property type="term" value="F:G protein-coupled receptor activity"/>
    <property type="evidence" value="ECO:0007669"/>
    <property type="project" value="InterPro"/>
</dbReference>
<gene>
    <name evidence="7" type="ORF">FJT64_015445</name>
</gene>
<comment type="subcellular location">
    <subcellularLocation>
        <location evidence="1">Membrane</location>
    </subcellularLocation>
</comment>
<keyword evidence="8" id="KW-1185">Reference proteome</keyword>
<feature type="region of interest" description="Disordered" evidence="5">
    <location>
        <begin position="42"/>
        <end position="79"/>
    </location>
</feature>
<keyword evidence="4 6" id="KW-0472">Membrane</keyword>
<dbReference type="AlphaFoldDB" id="A0A6A4X2Y7"/>
<evidence type="ECO:0000256" key="5">
    <source>
        <dbReference type="SAM" id="MobiDB-lite"/>
    </source>
</evidence>
<dbReference type="EMBL" id="VIIS01000051">
    <property type="protein sequence ID" value="KAF0314066.1"/>
    <property type="molecule type" value="Genomic_DNA"/>
</dbReference>
<evidence type="ECO:0000313" key="8">
    <source>
        <dbReference type="Proteomes" id="UP000440578"/>
    </source>
</evidence>
<evidence type="ECO:0000256" key="6">
    <source>
        <dbReference type="SAM" id="Phobius"/>
    </source>
</evidence>
<evidence type="ECO:0000313" key="7">
    <source>
        <dbReference type="EMBL" id="KAF0314066.1"/>
    </source>
</evidence>
<evidence type="ECO:0000256" key="2">
    <source>
        <dbReference type="ARBA" id="ARBA00022692"/>
    </source>
</evidence>
<dbReference type="InterPro" id="IPR000276">
    <property type="entry name" value="GPCR_Rhodpsn"/>
</dbReference>
<protein>
    <recommendedName>
        <fullName evidence="9">G-protein coupled receptors family 1 profile domain-containing protein</fullName>
    </recommendedName>
</protein>